<proteinExistence type="predicted"/>
<dbReference type="EMBL" id="JQCB01000002">
    <property type="protein sequence ID" value="KRN96826.1"/>
    <property type="molecule type" value="Genomic_DNA"/>
</dbReference>
<name>A0A0R2LCR0_9LACO</name>
<evidence type="ECO:0000313" key="3">
    <source>
        <dbReference type="Proteomes" id="UP000051139"/>
    </source>
</evidence>
<gene>
    <name evidence="2" type="ORF">IV55_GL000692</name>
</gene>
<dbReference type="AlphaFoldDB" id="A0A0R2LCR0"/>
<reference evidence="2 3" key="1">
    <citation type="journal article" date="2015" name="Genome Announc.">
        <title>Expanding the biotechnology potential of lactobacilli through comparative genomics of 213 strains and associated genera.</title>
        <authorList>
            <person name="Sun Z."/>
            <person name="Harris H.M."/>
            <person name="McCann A."/>
            <person name="Guo C."/>
            <person name="Argimon S."/>
            <person name="Zhang W."/>
            <person name="Yang X."/>
            <person name="Jeffery I.B."/>
            <person name="Cooney J.C."/>
            <person name="Kagawa T.F."/>
            <person name="Liu W."/>
            <person name="Song Y."/>
            <person name="Salvetti E."/>
            <person name="Wrobel A."/>
            <person name="Rasinkangas P."/>
            <person name="Parkhill J."/>
            <person name="Rea M.C."/>
            <person name="O'Sullivan O."/>
            <person name="Ritari J."/>
            <person name="Douillard F.P."/>
            <person name="Paul Ross R."/>
            <person name="Yang R."/>
            <person name="Briner A.E."/>
            <person name="Felis G.E."/>
            <person name="de Vos W.M."/>
            <person name="Barrangou R."/>
            <person name="Klaenhammer T.R."/>
            <person name="Caufield P.W."/>
            <person name="Cui Y."/>
            <person name="Zhang H."/>
            <person name="O'Toole P.W."/>
        </authorList>
    </citation>
    <scope>NUCLEOTIDE SEQUENCE [LARGE SCALE GENOMIC DNA]</scope>
    <source>
        <strain evidence="2 3">DSM 22696</strain>
    </source>
</reference>
<dbReference type="PATRIC" id="fig|348151.3.peg.710"/>
<keyword evidence="1" id="KW-1133">Transmembrane helix</keyword>
<protein>
    <submittedName>
        <fullName evidence="2">Uncharacterized protein</fullName>
    </submittedName>
</protein>
<dbReference type="Proteomes" id="UP000051139">
    <property type="component" value="Unassembled WGS sequence"/>
</dbReference>
<organism evidence="2 3">
    <name type="scientific">Furfurilactobacillus siliginis</name>
    <dbReference type="NCBI Taxonomy" id="348151"/>
    <lineage>
        <taxon>Bacteria</taxon>
        <taxon>Bacillati</taxon>
        <taxon>Bacillota</taxon>
        <taxon>Bacilli</taxon>
        <taxon>Lactobacillales</taxon>
        <taxon>Lactobacillaceae</taxon>
        <taxon>Furfurilactobacillus</taxon>
    </lineage>
</organism>
<keyword evidence="1" id="KW-0472">Membrane</keyword>
<keyword evidence="3" id="KW-1185">Reference proteome</keyword>
<feature type="transmembrane region" description="Helical" evidence="1">
    <location>
        <begin position="214"/>
        <end position="233"/>
    </location>
</feature>
<evidence type="ECO:0000256" key="1">
    <source>
        <dbReference type="SAM" id="Phobius"/>
    </source>
</evidence>
<evidence type="ECO:0000313" key="2">
    <source>
        <dbReference type="EMBL" id="KRN96826.1"/>
    </source>
</evidence>
<comment type="caution">
    <text evidence="2">The sequence shown here is derived from an EMBL/GenBank/DDBJ whole genome shotgun (WGS) entry which is preliminary data.</text>
</comment>
<sequence length="251" mass="28623">MKTKEVSSMSNNENRTIQSNFSKSFIMSDLSSASALNKQSQNRVKNIAASMSDLMNISSGSIPYQEMTRIQATISRSQYAPAERFRREMKYIERLYPSTFAGNNLSLLAEQISKQASVTDFRSVISTRQLANNYLKYVDQLPFKNMGKVIQESLPASPKFVDEPPYEEAPESQDDEIDQGISQNEANKFFDINHYLESSRVLIKKFPNTHPYEFSLLMGILVYILTTYGPTIFHDVIVALSHYMQNFPIAH</sequence>
<accession>A0A0R2LCR0</accession>
<keyword evidence="1" id="KW-0812">Transmembrane</keyword>